<dbReference type="OrthoDB" id="2804213at2759"/>
<evidence type="ECO:0000256" key="1">
    <source>
        <dbReference type="SAM" id="Phobius"/>
    </source>
</evidence>
<accession>A0A9P3G6T6</accession>
<name>A0A9P3G6T6_9APHY</name>
<gene>
    <name evidence="2" type="ORF">PsYK624_054470</name>
</gene>
<keyword evidence="1" id="KW-1133">Transmembrane helix</keyword>
<feature type="transmembrane region" description="Helical" evidence="1">
    <location>
        <begin position="33"/>
        <end position="55"/>
    </location>
</feature>
<proteinExistence type="predicted"/>
<reference evidence="2 3" key="1">
    <citation type="submission" date="2021-08" db="EMBL/GenBank/DDBJ databases">
        <title>Draft Genome Sequence of Phanerochaete sordida strain YK-624.</title>
        <authorList>
            <person name="Mori T."/>
            <person name="Dohra H."/>
            <person name="Suzuki T."/>
            <person name="Kawagishi H."/>
            <person name="Hirai H."/>
        </authorList>
    </citation>
    <scope>NUCLEOTIDE SEQUENCE [LARGE SCALE GENOMIC DNA]</scope>
    <source>
        <strain evidence="2 3">YK-624</strain>
    </source>
</reference>
<keyword evidence="1" id="KW-0812">Transmembrane</keyword>
<evidence type="ECO:0000313" key="2">
    <source>
        <dbReference type="EMBL" id="GJE89348.1"/>
    </source>
</evidence>
<evidence type="ECO:0000313" key="3">
    <source>
        <dbReference type="Proteomes" id="UP000703269"/>
    </source>
</evidence>
<comment type="caution">
    <text evidence="2">The sequence shown here is derived from an EMBL/GenBank/DDBJ whole genome shotgun (WGS) entry which is preliminary data.</text>
</comment>
<keyword evidence="3" id="KW-1185">Reference proteome</keyword>
<sequence length="137" mass="14880">MQAYHGTLEAQRAYLPTPSAPESLFQCVIRHGLIYFTVILAVNVIRIASGLLPWAGVTNPFTQLLPMILACRFMANLRRVTDSRAGSVDGGVSSVQFAVPLSRLGNIGETLDHRDATDLEEDALEDANQMPAPSLDN</sequence>
<keyword evidence="1" id="KW-0472">Membrane</keyword>
<protein>
    <submittedName>
        <fullName evidence="2">Uncharacterized protein</fullName>
    </submittedName>
</protein>
<dbReference type="AlphaFoldDB" id="A0A9P3G6T6"/>
<dbReference type="Proteomes" id="UP000703269">
    <property type="component" value="Unassembled WGS sequence"/>
</dbReference>
<organism evidence="2 3">
    <name type="scientific">Phanerochaete sordida</name>
    <dbReference type="NCBI Taxonomy" id="48140"/>
    <lineage>
        <taxon>Eukaryota</taxon>
        <taxon>Fungi</taxon>
        <taxon>Dikarya</taxon>
        <taxon>Basidiomycota</taxon>
        <taxon>Agaricomycotina</taxon>
        <taxon>Agaricomycetes</taxon>
        <taxon>Polyporales</taxon>
        <taxon>Phanerochaetaceae</taxon>
        <taxon>Phanerochaete</taxon>
    </lineage>
</organism>
<dbReference type="EMBL" id="BPQB01000012">
    <property type="protein sequence ID" value="GJE89348.1"/>
    <property type="molecule type" value="Genomic_DNA"/>
</dbReference>